<name>A0AAV9G7J4_9PEZI</name>
<organism evidence="3 4">
    <name type="scientific">Podospora aff. communis PSN243</name>
    <dbReference type="NCBI Taxonomy" id="3040156"/>
    <lineage>
        <taxon>Eukaryota</taxon>
        <taxon>Fungi</taxon>
        <taxon>Dikarya</taxon>
        <taxon>Ascomycota</taxon>
        <taxon>Pezizomycotina</taxon>
        <taxon>Sordariomycetes</taxon>
        <taxon>Sordariomycetidae</taxon>
        <taxon>Sordariales</taxon>
        <taxon>Podosporaceae</taxon>
        <taxon>Podospora</taxon>
    </lineage>
</organism>
<evidence type="ECO:0000313" key="4">
    <source>
        <dbReference type="Proteomes" id="UP001321760"/>
    </source>
</evidence>
<evidence type="ECO:0000256" key="1">
    <source>
        <dbReference type="SAM" id="MobiDB-lite"/>
    </source>
</evidence>
<evidence type="ECO:0000259" key="2">
    <source>
        <dbReference type="Pfam" id="PF20150"/>
    </source>
</evidence>
<dbReference type="Proteomes" id="UP001321760">
    <property type="component" value="Unassembled WGS sequence"/>
</dbReference>
<protein>
    <recommendedName>
        <fullName evidence="2">2EXR domain-containing protein</fullName>
    </recommendedName>
</protein>
<feature type="domain" description="2EXR" evidence="2">
    <location>
        <begin position="148"/>
        <end position="234"/>
    </location>
</feature>
<reference evidence="3" key="2">
    <citation type="submission" date="2023-05" db="EMBL/GenBank/DDBJ databases">
        <authorList>
            <consortium name="Lawrence Berkeley National Laboratory"/>
            <person name="Steindorff A."/>
            <person name="Hensen N."/>
            <person name="Bonometti L."/>
            <person name="Westerberg I."/>
            <person name="Brannstrom I.O."/>
            <person name="Guillou S."/>
            <person name="Cros-Aarteil S."/>
            <person name="Calhoun S."/>
            <person name="Haridas S."/>
            <person name="Kuo A."/>
            <person name="Mondo S."/>
            <person name="Pangilinan J."/>
            <person name="Riley R."/>
            <person name="Labutti K."/>
            <person name="Andreopoulos B."/>
            <person name="Lipzen A."/>
            <person name="Chen C."/>
            <person name="Yanf M."/>
            <person name="Daum C."/>
            <person name="Ng V."/>
            <person name="Clum A."/>
            <person name="Ohm R."/>
            <person name="Martin F."/>
            <person name="Silar P."/>
            <person name="Natvig D."/>
            <person name="Lalanne C."/>
            <person name="Gautier V."/>
            <person name="Ament-Velasquez S.L."/>
            <person name="Kruys A."/>
            <person name="Hutchinson M.I."/>
            <person name="Powell A.J."/>
            <person name="Barry K."/>
            <person name="Miller A.N."/>
            <person name="Grigoriev I.V."/>
            <person name="Debuchy R."/>
            <person name="Gladieux P."/>
            <person name="Thoren M.H."/>
            <person name="Johannesson H."/>
        </authorList>
    </citation>
    <scope>NUCLEOTIDE SEQUENCE</scope>
    <source>
        <strain evidence="3">PSN243</strain>
    </source>
</reference>
<sequence length="377" mass="43003">MAVPPRPAPEKARRRTPSPKQPPRSAPTKSTSSLTKTFRIQLRSDYLQRGLLFPLTKKCRSCPPFKRCRRMCTGLELGCVNRAEGDFDSDKGWPDKQKAPTHPSASAPNRPPPPRFKSSTKYLKHRAYQEMPYHVTGLPDGTAGNTRFPRFLDFPGELQDMIYAAAHPAVEIYTRRTCFGLYRLDHRWYVATPREWKHVLPLYHVCRRSRARMLSRFGTPSVQTIPFDHAKDVISLYVCWHPGIPIRWEEVGDPTFMPNALKTVHHLKLVLGPETRTYPSFSEFETQMYTMMDVVFGTEWYQDTFEPLFPELKTLCLSRMDQNADSACLRRNAQIAEGAAKAAEDVVPDIKDMVDITSMASPIAVVTANRTLLFATL</sequence>
<feature type="region of interest" description="Disordered" evidence="1">
    <location>
        <begin position="88"/>
        <end position="119"/>
    </location>
</feature>
<feature type="region of interest" description="Disordered" evidence="1">
    <location>
        <begin position="1"/>
        <end position="36"/>
    </location>
</feature>
<keyword evidence="4" id="KW-1185">Reference proteome</keyword>
<dbReference type="EMBL" id="MU865981">
    <property type="protein sequence ID" value="KAK4444114.1"/>
    <property type="molecule type" value="Genomic_DNA"/>
</dbReference>
<dbReference type="InterPro" id="IPR045518">
    <property type="entry name" value="2EXR"/>
</dbReference>
<dbReference type="Pfam" id="PF20150">
    <property type="entry name" value="2EXR"/>
    <property type="match status" value="1"/>
</dbReference>
<feature type="compositionally biased region" description="Polar residues" evidence="1">
    <location>
        <begin position="27"/>
        <end position="36"/>
    </location>
</feature>
<accession>A0AAV9G7J4</accession>
<comment type="caution">
    <text evidence="3">The sequence shown here is derived from an EMBL/GenBank/DDBJ whole genome shotgun (WGS) entry which is preliminary data.</text>
</comment>
<dbReference type="AlphaFoldDB" id="A0AAV9G7J4"/>
<gene>
    <name evidence="3" type="ORF">QBC34DRAFT_430147</name>
</gene>
<reference evidence="3" key="1">
    <citation type="journal article" date="2023" name="Mol. Phylogenet. Evol.">
        <title>Genome-scale phylogeny and comparative genomics of the fungal order Sordariales.</title>
        <authorList>
            <person name="Hensen N."/>
            <person name="Bonometti L."/>
            <person name="Westerberg I."/>
            <person name="Brannstrom I.O."/>
            <person name="Guillou S."/>
            <person name="Cros-Aarteil S."/>
            <person name="Calhoun S."/>
            <person name="Haridas S."/>
            <person name="Kuo A."/>
            <person name="Mondo S."/>
            <person name="Pangilinan J."/>
            <person name="Riley R."/>
            <person name="LaButti K."/>
            <person name="Andreopoulos B."/>
            <person name="Lipzen A."/>
            <person name="Chen C."/>
            <person name="Yan M."/>
            <person name="Daum C."/>
            <person name="Ng V."/>
            <person name="Clum A."/>
            <person name="Steindorff A."/>
            <person name="Ohm R.A."/>
            <person name="Martin F."/>
            <person name="Silar P."/>
            <person name="Natvig D.O."/>
            <person name="Lalanne C."/>
            <person name="Gautier V."/>
            <person name="Ament-Velasquez S.L."/>
            <person name="Kruys A."/>
            <person name="Hutchinson M.I."/>
            <person name="Powell A.J."/>
            <person name="Barry K."/>
            <person name="Miller A.N."/>
            <person name="Grigoriev I.V."/>
            <person name="Debuchy R."/>
            <person name="Gladieux P."/>
            <person name="Hiltunen Thoren M."/>
            <person name="Johannesson H."/>
        </authorList>
    </citation>
    <scope>NUCLEOTIDE SEQUENCE</scope>
    <source>
        <strain evidence="3">PSN243</strain>
    </source>
</reference>
<evidence type="ECO:0000313" key="3">
    <source>
        <dbReference type="EMBL" id="KAK4444114.1"/>
    </source>
</evidence>
<feature type="compositionally biased region" description="Basic and acidic residues" evidence="1">
    <location>
        <begin position="88"/>
        <end position="98"/>
    </location>
</feature>
<proteinExistence type="predicted"/>